<sequence length="106" mass="12183">AWDPSPLPHRHHVGATRFERERDLARGLRLARRSGDQGRRAAARWPTQVRHQVHDGRSWRGRPATHRGRRVQAQSGGEVGQRVACLLRATQSVPCRIHCREFMLIN</sequence>
<feature type="compositionally biased region" description="Basic residues" evidence="1">
    <location>
        <begin position="59"/>
        <end position="70"/>
    </location>
</feature>
<organism evidence="2 3">
    <name type="scientific">Pristionchus entomophagus</name>
    <dbReference type="NCBI Taxonomy" id="358040"/>
    <lineage>
        <taxon>Eukaryota</taxon>
        <taxon>Metazoa</taxon>
        <taxon>Ecdysozoa</taxon>
        <taxon>Nematoda</taxon>
        <taxon>Chromadorea</taxon>
        <taxon>Rhabditida</taxon>
        <taxon>Rhabditina</taxon>
        <taxon>Diplogasteromorpha</taxon>
        <taxon>Diplogasteroidea</taxon>
        <taxon>Neodiplogasteridae</taxon>
        <taxon>Pristionchus</taxon>
    </lineage>
</organism>
<reference evidence="2" key="1">
    <citation type="submission" date="2023-10" db="EMBL/GenBank/DDBJ databases">
        <title>Genome assembly of Pristionchus species.</title>
        <authorList>
            <person name="Yoshida K."/>
            <person name="Sommer R.J."/>
        </authorList>
    </citation>
    <scope>NUCLEOTIDE SEQUENCE</scope>
    <source>
        <strain evidence="2">RS0144</strain>
    </source>
</reference>
<dbReference type="AlphaFoldDB" id="A0AAV5S9E2"/>
<accession>A0AAV5S9E2</accession>
<dbReference type="EMBL" id="BTSX01000001">
    <property type="protein sequence ID" value="GMS79250.1"/>
    <property type="molecule type" value="Genomic_DNA"/>
</dbReference>
<name>A0AAV5S9E2_9BILA</name>
<gene>
    <name evidence="2" type="ORF">PENTCL1PPCAC_1425</name>
</gene>
<keyword evidence="3" id="KW-1185">Reference proteome</keyword>
<feature type="region of interest" description="Disordered" evidence="1">
    <location>
        <begin position="31"/>
        <end position="75"/>
    </location>
</feature>
<evidence type="ECO:0000313" key="2">
    <source>
        <dbReference type="EMBL" id="GMS79250.1"/>
    </source>
</evidence>
<proteinExistence type="predicted"/>
<evidence type="ECO:0000256" key="1">
    <source>
        <dbReference type="SAM" id="MobiDB-lite"/>
    </source>
</evidence>
<evidence type="ECO:0000313" key="3">
    <source>
        <dbReference type="Proteomes" id="UP001432027"/>
    </source>
</evidence>
<dbReference type="Proteomes" id="UP001432027">
    <property type="component" value="Unassembled WGS sequence"/>
</dbReference>
<protein>
    <submittedName>
        <fullName evidence="2">Uncharacterized protein</fullName>
    </submittedName>
</protein>
<comment type="caution">
    <text evidence="2">The sequence shown here is derived from an EMBL/GenBank/DDBJ whole genome shotgun (WGS) entry which is preliminary data.</text>
</comment>
<feature type="non-terminal residue" evidence="2">
    <location>
        <position position="1"/>
    </location>
</feature>